<feature type="compositionally biased region" description="Low complexity" evidence="1">
    <location>
        <begin position="65"/>
        <end position="78"/>
    </location>
</feature>
<evidence type="ECO:0000256" key="1">
    <source>
        <dbReference type="SAM" id="MobiDB-lite"/>
    </source>
</evidence>
<sequence>MPGYAAMTKPCGSGTAFFAAVFFTAGYSPDFFFAACARLIASRCVLPDHPSNTPQGVSRHGCVGSGTRAGRRAAPGAR</sequence>
<gene>
    <name evidence="2" type="ORF">GCM10020367_70970</name>
</gene>
<protein>
    <submittedName>
        <fullName evidence="2">Uncharacterized protein</fullName>
    </submittedName>
</protein>
<dbReference type="Proteomes" id="UP001499990">
    <property type="component" value="Unassembled WGS sequence"/>
</dbReference>
<organism evidence="2 3">
    <name type="scientific">Streptomyces sannanensis</name>
    <dbReference type="NCBI Taxonomy" id="285536"/>
    <lineage>
        <taxon>Bacteria</taxon>
        <taxon>Bacillati</taxon>
        <taxon>Actinomycetota</taxon>
        <taxon>Actinomycetes</taxon>
        <taxon>Kitasatosporales</taxon>
        <taxon>Streptomycetaceae</taxon>
        <taxon>Streptomyces</taxon>
    </lineage>
</organism>
<reference evidence="3" key="1">
    <citation type="journal article" date="2019" name="Int. J. Syst. Evol. Microbiol.">
        <title>The Global Catalogue of Microorganisms (GCM) 10K type strain sequencing project: providing services to taxonomists for standard genome sequencing and annotation.</title>
        <authorList>
            <consortium name="The Broad Institute Genomics Platform"/>
            <consortium name="The Broad Institute Genome Sequencing Center for Infectious Disease"/>
            <person name="Wu L."/>
            <person name="Ma J."/>
        </authorList>
    </citation>
    <scope>NUCLEOTIDE SEQUENCE [LARGE SCALE GENOMIC DNA]</scope>
    <source>
        <strain evidence="3">JCM 9651</strain>
    </source>
</reference>
<feature type="region of interest" description="Disordered" evidence="1">
    <location>
        <begin position="52"/>
        <end position="78"/>
    </location>
</feature>
<accession>A0ABP6SPQ1</accession>
<comment type="caution">
    <text evidence="2">The sequence shown here is derived from an EMBL/GenBank/DDBJ whole genome shotgun (WGS) entry which is preliminary data.</text>
</comment>
<dbReference type="EMBL" id="BAAAYL010000003">
    <property type="protein sequence ID" value="GAA3381088.1"/>
    <property type="molecule type" value="Genomic_DNA"/>
</dbReference>
<evidence type="ECO:0000313" key="2">
    <source>
        <dbReference type="EMBL" id="GAA3381088.1"/>
    </source>
</evidence>
<keyword evidence="3" id="KW-1185">Reference proteome</keyword>
<proteinExistence type="predicted"/>
<evidence type="ECO:0000313" key="3">
    <source>
        <dbReference type="Proteomes" id="UP001499990"/>
    </source>
</evidence>
<name>A0ABP6SPQ1_9ACTN</name>